<dbReference type="EMBL" id="MU276289">
    <property type="protein sequence ID" value="KAI0039563.1"/>
    <property type="molecule type" value="Genomic_DNA"/>
</dbReference>
<reference evidence="1" key="2">
    <citation type="journal article" date="2022" name="New Phytol.">
        <title>Evolutionary transition to the ectomycorrhizal habit in the genomes of a hyperdiverse lineage of mushroom-forming fungi.</title>
        <authorList>
            <person name="Looney B."/>
            <person name="Miyauchi S."/>
            <person name="Morin E."/>
            <person name="Drula E."/>
            <person name="Courty P.E."/>
            <person name="Kohler A."/>
            <person name="Kuo A."/>
            <person name="LaButti K."/>
            <person name="Pangilinan J."/>
            <person name="Lipzen A."/>
            <person name="Riley R."/>
            <person name="Andreopoulos W."/>
            <person name="He G."/>
            <person name="Johnson J."/>
            <person name="Nolan M."/>
            <person name="Tritt A."/>
            <person name="Barry K.W."/>
            <person name="Grigoriev I.V."/>
            <person name="Nagy L.G."/>
            <person name="Hibbett D."/>
            <person name="Henrissat B."/>
            <person name="Matheny P.B."/>
            <person name="Labbe J."/>
            <person name="Martin F.M."/>
        </authorList>
    </citation>
    <scope>NUCLEOTIDE SEQUENCE</scope>
    <source>
        <strain evidence="1">FP105234-sp</strain>
    </source>
</reference>
<proteinExistence type="predicted"/>
<comment type="caution">
    <text evidence="1">The sequence shown here is derived from an EMBL/GenBank/DDBJ whole genome shotgun (WGS) entry which is preliminary data.</text>
</comment>
<reference evidence="1" key="1">
    <citation type="submission" date="2021-02" db="EMBL/GenBank/DDBJ databases">
        <authorList>
            <consortium name="DOE Joint Genome Institute"/>
            <person name="Ahrendt S."/>
            <person name="Looney B.P."/>
            <person name="Miyauchi S."/>
            <person name="Morin E."/>
            <person name="Drula E."/>
            <person name="Courty P.E."/>
            <person name="Chicoki N."/>
            <person name="Fauchery L."/>
            <person name="Kohler A."/>
            <person name="Kuo A."/>
            <person name="Labutti K."/>
            <person name="Pangilinan J."/>
            <person name="Lipzen A."/>
            <person name="Riley R."/>
            <person name="Andreopoulos W."/>
            <person name="He G."/>
            <person name="Johnson J."/>
            <person name="Barry K.W."/>
            <person name="Grigoriev I.V."/>
            <person name="Nagy L."/>
            <person name="Hibbett D."/>
            <person name="Henrissat B."/>
            <person name="Matheny P.B."/>
            <person name="Labbe J."/>
            <person name="Martin F."/>
        </authorList>
    </citation>
    <scope>NUCLEOTIDE SEQUENCE</scope>
    <source>
        <strain evidence="1">FP105234-sp</strain>
    </source>
</reference>
<dbReference type="Proteomes" id="UP000814033">
    <property type="component" value="Unassembled WGS sequence"/>
</dbReference>
<keyword evidence="2" id="KW-1185">Reference proteome</keyword>
<organism evidence="1 2">
    <name type="scientific">Auriscalpium vulgare</name>
    <dbReference type="NCBI Taxonomy" id="40419"/>
    <lineage>
        <taxon>Eukaryota</taxon>
        <taxon>Fungi</taxon>
        <taxon>Dikarya</taxon>
        <taxon>Basidiomycota</taxon>
        <taxon>Agaricomycotina</taxon>
        <taxon>Agaricomycetes</taxon>
        <taxon>Russulales</taxon>
        <taxon>Auriscalpiaceae</taxon>
        <taxon>Auriscalpium</taxon>
    </lineage>
</organism>
<feature type="non-terminal residue" evidence="1">
    <location>
        <position position="284"/>
    </location>
</feature>
<name>A0ACB8R7M3_9AGAM</name>
<evidence type="ECO:0000313" key="2">
    <source>
        <dbReference type="Proteomes" id="UP000814033"/>
    </source>
</evidence>
<evidence type="ECO:0000313" key="1">
    <source>
        <dbReference type="EMBL" id="KAI0039563.1"/>
    </source>
</evidence>
<protein>
    <submittedName>
        <fullName evidence="1">Uncharacterized protein</fullName>
    </submittedName>
</protein>
<sequence length="284" mass="32665">MYINFLKNSDPAKDQTFQALGDKFWEHSVAFRLPDDTTTISHRDISPYGSATSDLVDQTAILARDELPGIVREKLPGIVRSEWQRPGRNDAVASMWAENMERLLQLVDHLQVIAHNAPSGSRSRLLTEVAALRAAHKREQERFSAFLQLTQEYADRYLRDIADEVQSQRSLLDMLEARLSMAKQLRTEAVELQKAFDDGSFKGFQKVKRAAGAVPLPDDTELFETVDSLLREIRACYRELDKFWIQEVGRVTKALKNCKVDKEDADRWEELQWQLKRSVARNDE</sequence>
<accession>A0ACB8R7M3</accession>
<gene>
    <name evidence="1" type="ORF">FA95DRAFT_1577526</name>
</gene>